<dbReference type="PANTHER" id="PTHR30146:SF148">
    <property type="entry name" value="HTH-TYPE TRANSCRIPTIONAL REPRESSOR PURR-RELATED"/>
    <property type="match status" value="1"/>
</dbReference>
<dbReference type="Gene3D" id="3.40.50.2300">
    <property type="match status" value="2"/>
</dbReference>
<dbReference type="SUPFAM" id="SSF47413">
    <property type="entry name" value="lambda repressor-like DNA-binding domains"/>
    <property type="match status" value="1"/>
</dbReference>
<protein>
    <submittedName>
        <fullName evidence="6">LacI family DNA-binding transcriptional regulator</fullName>
    </submittedName>
</protein>
<evidence type="ECO:0000256" key="3">
    <source>
        <dbReference type="ARBA" id="ARBA00023125"/>
    </source>
</evidence>
<dbReference type="GO" id="GO:0003677">
    <property type="term" value="F:DNA binding"/>
    <property type="evidence" value="ECO:0007669"/>
    <property type="project" value="UniProtKB-KW"/>
</dbReference>
<dbReference type="InterPro" id="IPR046335">
    <property type="entry name" value="LacI/GalR-like_sensor"/>
</dbReference>
<dbReference type="SMART" id="SM00354">
    <property type="entry name" value="HTH_LACI"/>
    <property type="match status" value="1"/>
</dbReference>
<reference evidence="7" key="1">
    <citation type="journal article" date="2019" name="Int. J. Syst. Evol. Microbiol.">
        <title>The Global Catalogue of Microorganisms (GCM) 10K type strain sequencing project: providing services to taxonomists for standard genome sequencing and annotation.</title>
        <authorList>
            <consortium name="The Broad Institute Genomics Platform"/>
            <consortium name="The Broad Institute Genome Sequencing Center for Infectious Disease"/>
            <person name="Wu L."/>
            <person name="Ma J."/>
        </authorList>
    </citation>
    <scope>NUCLEOTIDE SEQUENCE [LARGE SCALE GENOMIC DNA]</scope>
    <source>
        <strain evidence="7">JCM 16578</strain>
    </source>
</reference>
<sequence length="338" mass="36288">MPIVSTTNGPRRVTIDDVARLTGVSRQTVSRAINDKPQIDSATKQRILTAAKELGYRPSRFARGMVRQSTTTLGLVIADVLNPFFPEVVAGVLEAADARGWHVVIYTTASELSKEREVAETVVDHVDACVAFMLDSAAITRVAGSGMPFVLLGNEDRPTQLSTVRIDFDSGIRQAFDHLVAKGHRNIAMIDDRDRAKSGAPDIRSGLFTAVAAEYGLRIEPHWRQPSSNSIQGGAAAMERLLETAPEVTAVVSYNDMIAIGAMRHARARGLAVPGDRAFVGFDGLALGELVDPPLTTLHIDKRRLGQAAVEQAAAQMPGGGGMADTLIRTQLVVRDST</sequence>
<evidence type="ECO:0000256" key="2">
    <source>
        <dbReference type="ARBA" id="ARBA00023015"/>
    </source>
</evidence>
<dbReference type="PROSITE" id="PS50932">
    <property type="entry name" value="HTH_LACI_2"/>
    <property type="match status" value="1"/>
</dbReference>
<dbReference type="Proteomes" id="UP001501563">
    <property type="component" value="Unassembled WGS sequence"/>
</dbReference>
<keyword evidence="2" id="KW-0805">Transcription regulation</keyword>
<dbReference type="CDD" id="cd06267">
    <property type="entry name" value="PBP1_LacI_sugar_binding-like"/>
    <property type="match status" value="1"/>
</dbReference>
<gene>
    <name evidence="6" type="ORF">GCM10022207_00860</name>
</gene>
<accession>A0ABP7JGZ5</accession>
<evidence type="ECO:0000313" key="6">
    <source>
        <dbReference type="EMBL" id="GAA3844217.1"/>
    </source>
</evidence>
<dbReference type="SUPFAM" id="SSF53822">
    <property type="entry name" value="Periplasmic binding protein-like I"/>
    <property type="match status" value="1"/>
</dbReference>
<evidence type="ECO:0000313" key="7">
    <source>
        <dbReference type="Proteomes" id="UP001501563"/>
    </source>
</evidence>
<dbReference type="Pfam" id="PF13377">
    <property type="entry name" value="Peripla_BP_3"/>
    <property type="match status" value="1"/>
</dbReference>
<organism evidence="6 7">
    <name type="scientific">Streptomyces lannensis</name>
    <dbReference type="NCBI Taxonomy" id="766498"/>
    <lineage>
        <taxon>Bacteria</taxon>
        <taxon>Bacillati</taxon>
        <taxon>Actinomycetota</taxon>
        <taxon>Actinomycetes</taxon>
        <taxon>Kitasatosporales</taxon>
        <taxon>Streptomycetaceae</taxon>
        <taxon>Streptomyces</taxon>
    </lineage>
</organism>
<dbReference type="InterPro" id="IPR000843">
    <property type="entry name" value="HTH_LacI"/>
</dbReference>
<dbReference type="EMBL" id="BAAAZA010000001">
    <property type="protein sequence ID" value="GAA3844217.1"/>
    <property type="molecule type" value="Genomic_DNA"/>
</dbReference>
<dbReference type="CDD" id="cd01392">
    <property type="entry name" value="HTH_LacI"/>
    <property type="match status" value="1"/>
</dbReference>
<feature type="domain" description="HTH lacI-type" evidence="5">
    <location>
        <begin position="13"/>
        <end position="67"/>
    </location>
</feature>
<dbReference type="Pfam" id="PF00356">
    <property type="entry name" value="LacI"/>
    <property type="match status" value="1"/>
</dbReference>
<evidence type="ECO:0000259" key="5">
    <source>
        <dbReference type="PROSITE" id="PS50932"/>
    </source>
</evidence>
<name>A0ABP7JGZ5_9ACTN</name>
<keyword evidence="1" id="KW-0678">Repressor</keyword>
<comment type="caution">
    <text evidence="6">The sequence shown here is derived from an EMBL/GenBank/DDBJ whole genome shotgun (WGS) entry which is preliminary data.</text>
</comment>
<dbReference type="PANTHER" id="PTHR30146">
    <property type="entry name" value="LACI-RELATED TRANSCRIPTIONAL REPRESSOR"/>
    <property type="match status" value="1"/>
</dbReference>
<evidence type="ECO:0000256" key="1">
    <source>
        <dbReference type="ARBA" id="ARBA00022491"/>
    </source>
</evidence>
<dbReference type="Gene3D" id="1.10.260.40">
    <property type="entry name" value="lambda repressor-like DNA-binding domains"/>
    <property type="match status" value="1"/>
</dbReference>
<keyword evidence="3 6" id="KW-0238">DNA-binding</keyword>
<evidence type="ECO:0000256" key="4">
    <source>
        <dbReference type="ARBA" id="ARBA00023163"/>
    </source>
</evidence>
<keyword evidence="7" id="KW-1185">Reference proteome</keyword>
<dbReference type="PROSITE" id="PS00356">
    <property type="entry name" value="HTH_LACI_1"/>
    <property type="match status" value="1"/>
</dbReference>
<dbReference type="InterPro" id="IPR028082">
    <property type="entry name" value="Peripla_BP_I"/>
</dbReference>
<dbReference type="InterPro" id="IPR010982">
    <property type="entry name" value="Lambda_DNA-bd_dom_sf"/>
</dbReference>
<keyword evidence="4" id="KW-0804">Transcription</keyword>
<proteinExistence type="predicted"/>